<dbReference type="GO" id="GO:0003677">
    <property type="term" value="F:DNA binding"/>
    <property type="evidence" value="ECO:0007669"/>
    <property type="project" value="TreeGrafter"/>
</dbReference>
<evidence type="ECO:0000256" key="2">
    <source>
        <dbReference type="ARBA" id="ARBA00022603"/>
    </source>
</evidence>
<dbReference type="GO" id="GO:0003886">
    <property type="term" value="F:DNA (cytosine-5-)-methyltransferase activity"/>
    <property type="evidence" value="ECO:0007669"/>
    <property type="project" value="UniProtKB-EC"/>
</dbReference>
<dbReference type="EMBL" id="JAUJLE010000321">
    <property type="protein sequence ID" value="KAK0960932.1"/>
    <property type="molecule type" value="Genomic_DNA"/>
</dbReference>
<dbReference type="InterPro" id="IPR029063">
    <property type="entry name" value="SAM-dependent_MTases_sf"/>
</dbReference>
<reference evidence="7" key="1">
    <citation type="submission" date="2023-06" db="EMBL/GenBank/DDBJ databases">
        <title>Black Yeasts Isolated from many extreme environments.</title>
        <authorList>
            <person name="Coleine C."/>
            <person name="Stajich J.E."/>
            <person name="Selbmann L."/>
        </authorList>
    </citation>
    <scope>NUCLEOTIDE SEQUENCE</scope>
    <source>
        <strain evidence="7">CCFEE 5200</strain>
    </source>
</reference>
<dbReference type="Gene3D" id="3.40.50.150">
    <property type="entry name" value="Vaccinia Virus protein VP39"/>
    <property type="match status" value="1"/>
</dbReference>
<proteinExistence type="inferred from homology"/>
<feature type="region of interest" description="Disordered" evidence="6">
    <location>
        <begin position="280"/>
        <end position="314"/>
    </location>
</feature>
<keyword evidence="3 5" id="KW-0808">Transferase</keyword>
<sequence length="740" mass="82647">MAPTIPPRIERKGRCTKIAKMVHESPLIDLCEPSEDEDAVVIDLAGEDDNDEVLPDAGMISRGQAANIGLTIVSPPPSGYTFVNSAVTSTGTLISCESGQQDVELTDGDFLRVQRIILGRNGQVSLRGNLFRRARSMDRMLLKAQNEICAILIDVHPGTADPALEDHLVDVPLQYVCVRRTIIMTTIPFAGYYTHSERRWCDHSFRDHSMPNDEALELGVLCCRWKRVQYKGVAGKKGYCGAVLKLRQQETDPSKGIADAALVFWWRTLEATGNGPCTLPSGISVDLTSDTDEETGTTRLDRSPNRYPESRTREQPVLEDELTVLKNALGNKNVRQRKRSRAEVSGETEILPSLTPRKVRTSLKGNFMASSMAVKFEALLAEPRTHFDFLAGGGGATTGAEEAGSIITFLLDKSLDACNSLRLAFSRAQILHKILGDFLSNDRSYEVATAHISYPCKTYSPAHTAEVGTCKYDYENEDTACSVNEIVRKTRPKIVTFEQTDGMVRYKKNKHVWRRLLRDITLAEYSGRWRVMDATEHGNPSKQPGHPLPKFPPPRPGPKNTIRKTLAKVGPDRDIEEHMLRHTVEDESSYDDDITLPYTIVCKSGKGDVHPSGKRSFNMQELAMLAGFPRRRRFAPACMTALREIIGNAVPVGLAKDLYKMVHKGLDNGEAEMGQWLVEVGALTNEDVKRVMRKKEPETIDSSMEAEPRWKKKLRATQTTRFDDEDVIMIDDEDVIMIDD</sequence>
<evidence type="ECO:0000256" key="5">
    <source>
        <dbReference type="PROSITE-ProRule" id="PRU01016"/>
    </source>
</evidence>
<dbReference type="GO" id="GO:0044027">
    <property type="term" value="P:negative regulation of gene expression via chromosomal CpG island methylation"/>
    <property type="evidence" value="ECO:0007669"/>
    <property type="project" value="TreeGrafter"/>
</dbReference>
<dbReference type="Gene3D" id="3.90.120.10">
    <property type="entry name" value="DNA Methylase, subunit A, domain 2"/>
    <property type="match status" value="1"/>
</dbReference>
<gene>
    <name evidence="7" type="ORF">LTR91_020114</name>
</gene>
<evidence type="ECO:0000256" key="6">
    <source>
        <dbReference type="SAM" id="MobiDB-lite"/>
    </source>
</evidence>
<dbReference type="GO" id="GO:0032259">
    <property type="term" value="P:methylation"/>
    <property type="evidence" value="ECO:0007669"/>
    <property type="project" value="UniProtKB-KW"/>
</dbReference>
<dbReference type="AlphaFoldDB" id="A0AAN6K3Y3"/>
<dbReference type="Pfam" id="PF00145">
    <property type="entry name" value="DNA_methylase"/>
    <property type="match status" value="2"/>
</dbReference>
<dbReference type="PANTHER" id="PTHR10629">
    <property type="entry name" value="CYTOSINE-SPECIFIC METHYLTRANSFERASE"/>
    <property type="match status" value="1"/>
</dbReference>
<evidence type="ECO:0000256" key="1">
    <source>
        <dbReference type="ARBA" id="ARBA00011975"/>
    </source>
</evidence>
<protein>
    <recommendedName>
        <fullName evidence="1">DNA (cytosine-5-)-methyltransferase</fullName>
        <ecNumber evidence="1">2.1.1.37</ecNumber>
    </recommendedName>
</protein>
<dbReference type="EC" id="2.1.1.37" evidence="1"/>
<evidence type="ECO:0000256" key="4">
    <source>
        <dbReference type="ARBA" id="ARBA00022691"/>
    </source>
</evidence>
<dbReference type="GO" id="GO:0005634">
    <property type="term" value="C:nucleus"/>
    <property type="evidence" value="ECO:0007669"/>
    <property type="project" value="TreeGrafter"/>
</dbReference>
<dbReference type="InterPro" id="IPR001525">
    <property type="entry name" value="C5_MeTfrase"/>
</dbReference>
<keyword evidence="2 5" id="KW-0489">Methyltransferase</keyword>
<name>A0AAN6K3Y3_9PEZI</name>
<dbReference type="PANTHER" id="PTHR10629:SF52">
    <property type="entry name" value="DNA (CYTOSINE-5)-METHYLTRANSFERASE 1"/>
    <property type="match status" value="1"/>
</dbReference>
<comment type="caution">
    <text evidence="7">The sequence shown here is derived from an EMBL/GenBank/DDBJ whole genome shotgun (WGS) entry which is preliminary data.</text>
</comment>
<keyword evidence="8" id="KW-1185">Reference proteome</keyword>
<evidence type="ECO:0000313" key="7">
    <source>
        <dbReference type="EMBL" id="KAK0960932.1"/>
    </source>
</evidence>
<evidence type="ECO:0000256" key="3">
    <source>
        <dbReference type="ARBA" id="ARBA00022679"/>
    </source>
</evidence>
<accession>A0AAN6K3Y3</accession>
<feature type="compositionally biased region" description="Basic and acidic residues" evidence="6">
    <location>
        <begin position="299"/>
        <end position="314"/>
    </location>
</feature>
<comment type="similarity">
    <text evidence="5">Belongs to the class I-like SAM-binding methyltransferase superfamily. C5-methyltransferase family.</text>
</comment>
<dbReference type="SUPFAM" id="SSF53335">
    <property type="entry name" value="S-adenosyl-L-methionine-dependent methyltransferases"/>
    <property type="match status" value="1"/>
</dbReference>
<feature type="compositionally biased region" description="Pro residues" evidence="6">
    <location>
        <begin position="546"/>
        <end position="557"/>
    </location>
</feature>
<dbReference type="InterPro" id="IPR050390">
    <property type="entry name" value="C5-Methyltransferase"/>
</dbReference>
<feature type="region of interest" description="Disordered" evidence="6">
    <location>
        <begin position="536"/>
        <end position="563"/>
    </location>
</feature>
<feature type="active site" evidence="5">
    <location>
        <position position="456"/>
    </location>
</feature>
<evidence type="ECO:0000313" key="8">
    <source>
        <dbReference type="Proteomes" id="UP001175353"/>
    </source>
</evidence>
<dbReference type="Proteomes" id="UP001175353">
    <property type="component" value="Unassembled WGS sequence"/>
</dbReference>
<dbReference type="PROSITE" id="PS51679">
    <property type="entry name" value="SAM_MT_C5"/>
    <property type="match status" value="1"/>
</dbReference>
<keyword evidence="4 5" id="KW-0949">S-adenosyl-L-methionine</keyword>
<organism evidence="7 8">
    <name type="scientific">Friedmanniomyces endolithicus</name>
    <dbReference type="NCBI Taxonomy" id="329885"/>
    <lineage>
        <taxon>Eukaryota</taxon>
        <taxon>Fungi</taxon>
        <taxon>Dikarya</taxon>
        <taxon>Ascomycota</taxon>
        <taxon>Pezizomycotina</taxon>
        <taxon>Dothideomycetes</taxon>
        <taxon>Dothideomycetidae</taxon>
        <taxon>Mycosphaerellales</taxon>
        <taxon>Teratosphaeriaceae</taxon>
        <taxon>Friedmanniomyces</taxon>
    </lineage>
</organism>